<feature type="compositionally biased region" description="Basic and acidic residues" evidence="1">
    <location>
        <begin position="132"/>
        <end position="148"/>
    </location>
</feature>
<feature type="compositionally biased region" description="Polar residues" evidence="1">
    <location>
        <begin position="1"/>
        <end position="15"/>
    </location>
</feature>
<dbReference type="Proteomes" id="UP000198287">
    <property type="component" value="Unassembled WGS sequence"/>
</dbReference>
<protein>
    <submittedName>
        <fullName evidence="2">Uncharacterized protein</fullName>
    </submittedName>
</protein>
<dbReference type="EMBL" id="LNIX01000001">
    <property type="protein sequence ID" value="OXA62406.1"/>
    <property type="molecule type" value="Genomic_DNA"/>
</dbReference>
<feature type="region of interest" description="Disordered" evidence="1">
    <location>
        <begin position="132"/>
        <end position="190"/>
    </location>
</feature>
<accession>A0A226F0F6</accession>
<organism evidence="2 3">
    <name type="scientific">Folsomia candida</name>
    <name type="common">Springtail</name>
    <dbReference type="NCBI Taxonomy" id="158441"/>
    <lineage>
        <taxon>Eukaryota</taxon>
        <taxon>Metazoa</taxon>
        <taxon>Ecdysozoa</taxon>
        <taxon>Arthropoda</taxon>
        <taxon>Hexapoda</taxon>
        <taxon>Collembola</taxon>
        <taxon>Entomobryomorpha</taxon>
        <taxon>Isotomoidea</taxon>
        <taxon>Isotomidae</taxon>
        <taxon>Proisotominae</taxon>
        <taxon>Folsomia</taxon>
    </lineage>
</organism>
<keyword evidence="3" id="KW-1185">Reference proteome</keyword>
<gene>
    <name evidence="2" type="ORF">Fcan01_03998</name>
</gene>
<name>A0A226F0F6_FOLCA</name>
<evidence type="ECO:0000256" key="1">
    <source>
        <dbReference type="SAM" id="MobiDB-lite"/>
    </source>
</evidence>
<evidence type="ECO:0000313" key="2">
    <source>
        <dbReference type="EMBL" id="OXA62406.1"/>
    </source>
</evidence>
<evidence type="ECO:0000313" key="3">
    <source>
        <dbReference type="Proteomes" id="UP000198287"/>
    </source>
</evidence>
<dbReference type="AlphaFoldDB" id="A0A226F0F6"/>
<comment type="caution">
    <text evidence="2">The sequence shown here is derived from an EMBL/GenBank/DDBJ whole genome shotgun (WGS) entry which is preliminary data.</text>
</comment>
<reference evidence="2 3" key="1">
    <citation type="submission" date="2015-12" db="EMBL/GenBank/DDBJ databases">
        <title>The genome of Folsomia candida.</title>
        <authorList>
            <person name="Faddeeva A."/>
            <person name="Derks M.F."/>
            <person name="Anvar Y."/>
            <person name="Smit S."/>
            <person name="Van Straalen N."/>
            <person name="Roelofs D."/>
        </authorList>
    </citation>
    <scope>NUCLEOTIDE SEQUENCE [LARGE SCALE GENOMIC DNA]</scope>
    <source>
        <strain evidence="2 3">VU population</strain>
        <tissue evidence="2">Whole body</tissue>
    </source>
</reference>
<sequence>MSPSQQSAPCCSGDTSGDHRRHTPSSDCLIAQVYPELEIREAADDQVTTRIARNSAILAASAVHGDYSETSELKVVYGDVSLPLKQKDVTSREIDDLLERVDDLTIAIAAYETDAVFNAMIRILAWRGEHQRSTMEGRKVDEEGKLKTSDCSPLSAVTEGDEDKELEPLSLPSSPVGQESAGIVVLQKRD</sequence>
<proteinExistence type="predicted"/>
<feature type="region of interest" description="Disordered" evidence="1">
    <location>
        <begin position="1"/>
        <end position="24"/>
    </location>
</feature>